<dbReference type="Gene3D" id="1.10.472.90">
    <property type="entry name" value="Conserved carboxylase domain"/>
    <property type="match status" value="1"/>
</dbReference>
<organism evidence="20 21">
    <name type="scientific">Denticeps clupeoides</name>
    <name type="common">denticle herring</name>
    <dbReference type="NCBI Taxonomy" id="299321"/>
    <lineage>
        <taxon>Eukaryota</taxon>
        <taxon>Metazoa</taxon>
        <taxon>Chordata</taxon>
        <taxon>Craniata</taxon>
        <taxon>Vertebrata</taxon>
        <taxon>Euteleostomi</taxon>
        <taxon>Actinopterygii</taxon>
        <taxon>Neopterygii</taxon>
        <taxon>Teleostei</taxon>
        <taxon>Clupei</taxon>
        <taxon>Clupeiformes</taxon>
        <taxon>Denticipitoidei</taxon>
        <taxon>Denticipitidae</taxon>
        <taxon>Denticeps</taxon>
    </lineage>
</organism>
<dbReference type="PANTHER" id="PTHR43778">
    <property type="entry name" value="PYRUVATE CARBOXYLASE"/>
    <property type="match status" value="1"/>
</dbReference>
<sequence length="1107" mass="121605">MLLQMGGVRSALSLLAVRRACCLSRAAHTSPQTHEYKPIKKVMVANRGEIAIRVFRACTELGIRTVAVYSEQDTGQMHRQKADEAYLIGRGLPPVAAYLHIPDIIKVAKENDVDAIHPGYGFLSERSDFAQACMDAGVRFIGPAPEVVRKMGDKVEARAIAIRAGVPVVPGTDAPISCLQEAQEFSNTYGFPIIFKAAYGGGGRGMRVVRGYEELEENYQRAYSEALAAFGNGALFVEKFIEKPRHIEVQILGDKYGNVIHLYERDCSIQRRHQKVVEIAPATQLDPHLRDRLTADSVNLAKLVGYENAGTVEFLVDKHGKHYFIEVNSRLQVEHTVTEEITDVDLVHAQVRICEGRSLPELGLKQDKIRINGYAIQCRVTTEDPARGFQPDTGRLEVFRSGEGMGIRLDSASAFQGALISPHYDSLLVKVIASGKDLPAASAKMSRALAEFRVRGVKTNIPFLQNVLSNDQFLYGTVDTQFIDENPDLFNLRPVQNRAQKLLHYLGHVMVNGPTTPIPVKAKPSSIDPVIPQVPLGATFDVAMRFLSECPWRRLQELRSLIPNVPFQMLLRGANAVGYTNYPDNAVYKFCEVAKENGMDIFRVFDSLNYLPNMVLGMEAAGAAGGVVEAAISYTGDVSDPMRQKYSLDYYLKLADELVKAGTHILSIKDMAGLLKPASSRLLIGALRDRFPDIPIHVHTHDTAGAGVAAMLACAEAGADIVDVAVDSMAGMTSQPSMGALVACTKGTKYNTGISLEKVFDYSEYWEVTRGLYAPFDCTATMKSGNADVYENEIPGGQYTNLHFQAHSMGLGNKFKEVKKAYTEANKLLGDLIKVTPSSKIVGDLAQFMVQNSLTRAEVEERADELSFPLSVVEFLQGHVGIPHGGFPEPFRSKVLKSLPRVEGRPGASLPPMDFTSLENQLRVAHGDDITPEDVMSAAMYPKVFTEFKEFSNKFGPVDCLNTRLFLDGPKIAEEFEVELERGKTLHIKALALGDLNKAGQREVFFELNGQLRSVLVRDTVAMKEMHFHPKALKDVRGQIGAPMPGKVVEVKVKQGQQVEKGQPLCVLSAMKMETVVNSPIAGTVAKVYVSADSTLEGDDLILEITE</sequence>
<dbReference type="PANTHER" id="PTHR43778:SF2">
    <property type="entry name" value="PYRUVATE CARBOXYLASE, MITOCHONDRIAL"/>
    <property type="match status" value="1"/>
</dbReference>
<dbReference type="FunFam" id="1.10.472.90:FF:000001">
    <property type="entry name" value="Pyruvate carboxylase"/>
    <property type="match status" value="1"/>
</dbReference>
<dbReference type="Gene3D" id="2.40.50.100">
    <property type="match status" value="1"/>
</dbReference>
<dbReference type="Pfam" id="PF02436">
    <property type="entry name" value="PYC_OADA"/>
    <property type="match status" value="1"/>
</dbReference>
<dbReference type="Pfam" id="PF00364">
    <property type="entry name" value="Biotin_lipoyl"/>
    <property type="match status" value="1"/>
</dbReference>
<dbReference type="Ensembl" id="ENSDCDT00010005428.1">
    <property type="protein sequence ID" value="ENSDCDP00010005243.1"/>
    <property type="gene ID" value="ENSDCDG00010002133.1"/>
</dbReference>
<evidence type="ECO:0000256" key="10">
    <source>
        <dbReference type="ARBA" id="ARBA00023268"/>
    </source>
</evidence>
<dbReference type="GO" id="GO:0046872">
    <property type="term" value="F:metal ion binding"/>
    <property type="evidence" value="ECO:0007669"/>
    <property type="project" value="UniProtKB-KW"/>
</dbReference>
<dbReference type="GO" id="GO:0009374">
    <property type="term" value="F:biotin binding"/>
    <property type="evidence" value="ECO:0007669"/>
    <property type="project" value="UniProtKB-ARBA"/>
</dbReference>
<gene>
    <name evidence="20" type="primary">pcxa</name>
</gene>
<dbReference type="PROSITE" id="PS50991">
    <property type="entry name" value="PYR_CT"/>
    <property type="match status" value="1"/>
</dbReference>
<proteinExistence type="predicted"/>
<keyword evidence="21" id="KW-1185">Reference proteome</keyword>
<dbReference type="GO" id="GO:0005524">
    <property type="term" value="F:ATP binding"/>
    <property type="evidence" value="ECO:0007669"/>
    <property type="project" value="UniProtKB-UniRule"/>
</dbReference>
<dbReference type="FunFam" id="3.20.20.70:FF:000033">
    <property type="entry name" value="Pyruvate carboxylase"/>
    <property type="match status" value="1"/>
</dbReference>
<dbReference type="PROSITE" id="PS00188">
    <property type="entry name" value="BIOTIN"/>
    <property type="match status" value="1"/>
</dbReference>
<evidence type="ECO:0000313" key="21">
    <source>
        <dbReference type="Proteomes" id="UP000694580"/>
    </source>
</evidence>
<dbReference type="SUPFAM" id="SSF56059">
    <property type="entry name" value="Glutathione synthetase ATP-binding domain-like"/>
    <property type="match status" value="1"/>
</dbReference>
<dbReference type="InterPro" id="IPR011054">
    <property type="entry name" value="Rudment_hybrid_motif"/>
</dbReference>
<evidence type="ECO:0000259" key="16">
    <source>
        <dbReference type="PROSITE" id="PS50968"/>
    </source>
</evidence>
<dbReference type="FunFam" id="3.40.50.20:FF:000010">
    <property type="entry name" value="Propionyl-CoA carboxylase subunit alpha"/>
    <property type="match status" value="1"/>
</dbReference>
<evidence type="ECO:0000256" key="1">
    <source>
        <dbReference type="ARBA" id="ARBA00001953"/>
    </source>
</evidence>
<dbReference type="InterPro" id="IPR001882">
    <property type="entry name" value="Biotin_BS"/>
</dbReference>
<dbReference type="InterPro" id="IPR000089">
    <property type="entry name" value="Biotin_lipoyl"/>
</dbReference>
<dbReference type="InterPro" id="IPR005479">
    <property type="entry name" value="CPAse_ATP-bd"/>
</dbReference>
<comment type="catalytic activity">
    <reaction evidence="11">
        <text>hydrogencarbonate + pyruvate + ATP = oxaloacetate + ADP + phosphate + H(+)</text>
        <dbReference type="Rhea" id="RHEA:20844"/>
        <dbReference type="ChEBI" id="CHEBI:15361"/>
        <dbReference type="ChEBI" id="CHEBI:15378"/>
        <dbReference type="ChEBI" id="CHEBI:16452"/>
        <dbReference type="ChEBI" id="CHEBI:17544"/>
        <dbReference type="ChEBI" id="CHEBI:30616"/>
        <dbReference type="ChEBI" id="CHEBI:43474"/>
        <dbReference type="ChEBI" id="CHEBI:456216"/>
        <dbReference type="EC" id="6.4.1.1"/>
    </reaction>
</comment>
<dbReference type="GeneTree" id="ENSGT00900000141164"/>
<dbReference type="InterPro" id="IPR013785">
    <property type="entry name" value="Aldolase_TIM"/>
</dbReference>
<dbReference type="Pfam" id="PF00289">
    <property type="entry name" value="Biotin_carb_N"/>
    <property type="match status" value="1"/>
</dbReference>
<evidence type="ECO:0000256" key="4">
    <source>
        <dbReference type="ARBA" id="ARBA00022432"/>
    </source>
</evidence>
<evidence type="ECO:0000259" key="19">
    <source>
        <dbReference type="PROSITE" id="PS50991"/>
    </source>
</evidence>
<dbReference type="SMART" id="SM00878">
    <property type="entry name" value="Biotin_carb_C"/>
    <property type="match status" value="1"/>
</dbReference>
<evidence type="ECO:0000256" key="8">
    <source>
        <dbReference type="ARBA" id="ARBA00022840"/>
    </source>
</evidence>
<dbReference type="FunFam" id="3.30.470.20:FF:000012">
    <property type="entry name" value="Pyruvate carboxylase"/>
    <property type="match status" value="1"/>
</dbReference>
<comment type="cofactor">
    <cofactor evidence="1 11">
        <name>biotin</name>
        <dbReference type="ChEBI" id="CHEBI:57586"/>
    </cofactor>
</comment>
<dbReference type="InterPro" id="IPR003379">
    <property type="entry name" value="Carboxylase_cons_dom"/>
</dbReference>
<feature type="modified residue" description="N6-carboxylysine" evidence="15">
    <location>
        <position position="669"/>
    </location>
</feature>
<dbReference type="SUPFAM" id="SSF51246">
    <property type="entry name" value="Rudiment single hybrid motif"/>
    <property type="match status" value="1"/>
</dbReference>
<dbReference type="InterPro" id="IPR011764">
    <property type="entry name" value="Biotin_carboxylation_dom"/>
</dbReference>
<reference evidence="20" key="3">
    <citation type="submission" date="2025-09" db="UniProtKB">
        <authorList>
            <consortium name="Ensembl"/>
        </authorList>
    </citation>
    <scope>IDENTIFICATION</scope>
</reference>
<evidence type="ECO:0000256" key="5">
    <source>
        <dbReference type="ARBA" id="ARBA00022598"/>
    </source>
</evidence>
<dbReference type="SUPFAM" id="SSF89000">
    <property type="entry name" value="post-HMGL domain-like"/>
    <property type="match status" value="1"/>
</dbReference>
<dbReference type="GO" id="GO:0005829">
    <property type="term" value="C:cytosol"/>
    <property type="evidence" value="ECO:0007669"/>
    <property type="project" value="UniProtKB-ARBA"/>
</dbReference>
<keyword evidence="5 11" id="KW-0436">Ligase</keyword>
<dbReference type="AlphaFoldDB" id="A0AAY4A7V8"/>
<dbReference type="GO" id="GO:0004736">
    <property type="term" value="F:pyruvate carboxylase activity"/>
    <property type="evidence" value="ECO:0007669"/>
    <property type="project" value="UniProtKB-EC"/>
</dbReference>
<feature type="binding site" evidence="13">
    <location>
        <position position="154"/>
    </location>
    <ligand>
        <name>ATP</name>
        <dbReference type="ChEBI" id="CHEBI:30616"/>
    </ligand>
</feature>
<feature type="binding site" evidence="13">
    <location>
        <position position="238"/>
    </location>
    <ligand>
        <name>ATP</name>
        <dbReference type="ChEBI" id="CHEBI:30616"/>
    </ligand>
</feature>
<evidence type="ECO:0000256" key="7">
    <source>
        <dbReference type="ARBA" id="ARBA00022741"/>
    </source>
</evidence>
<reference evidence="20 21" key="1">
    <citation type="submission" date="2020-06" db="EMBL/GenBank/DDBJ databases">
        <authorList>
            <consortium name="Wellcome Sanger Institute Data Sharing"/>
        </authorList>
    </citation>
    <scope>NUCLEOTIDE SEQUENCE [LARGE SCALE GENOMIC DNA]</scope>
</reference>
<dbReference type="InterPro" id="IPR005481">
    <property type="entry name" value="BC-like_N"/>
</dbReference>
<evidence type="ECO:0000256" key="12">
    <source>
        <dbReference type="PIRSR" id="PIRSR001594-1"/>
    </source>
</evidence>
<dbReference type="Gene3D" id="1.10.10.60">
    <property type="entry name" value="Homeodomain-like"/>
    <property type="match status" value="1"/>
</dbReference>
<dbReference type="FunFam" id="3.10.600.10:FF:000001">
    <property type="entry name" value="Pyruvate carboxylase"/>
    <property type="match status" value="1"/>
</dbReference>
<feature type="binding site" evidence="14">
    <location>
        <position position="701"/>
    </location>
    <ligand>
        <name>Mn(2+)</name>
        <dbReference type="ChEBI" id="CHEBI:29035"/>
    </ligand>
</feature>
<dbReference type="Gene3D" id="3.20.20.70">
    <property type="entry name" value="Aldolase class I"/>
    <property type="match status" value="1"/>
</dbReference>
<keyword evidence="8 11" id="KW-0067">ATP-binding</keyword>
<dbReference type="PROSITE" id="PS50968">
    <property type="entry name" value="BIOTINYL_LIPOYL"/>
    <property type="match status" value="1"/>
</dbReference>
<dbReference type="SUPFAM" id="SSF51230">
    <property type="entry name" value="Single hybrid motif"/>
    <property type="match status" value="1"/>
</dbReference>
<reference evidence="20" key="2">
    <citation type="submission" date="2025-08" db="UniProtKB">
        <authorList>
            <consortium name="Ensembl"/>
        </authorList>
    </citation>
    <scope>IDENTIFICATION</scope>
</reference>
<evidence type="ECO:0000256" key="9">
    <source>
        <dbReference type="ARBA" id="ARBA00023267"/>
    </source>
</evidence>
<feature type="active site" evidence="12">
    <location>
        <position position="330"/>
    </location>
</feature>
<evidence type="ECO:0000256" key="15">
    <source>
        <dbReference type="PIRSR" id="PIRSR001594-4"/>
    </source>
</evidence>
<evidence type="ECO:0000256" key="6">
    <source>
        <dbReference type="ARBA" id="ARBA00022723"/>
    </source>
</evidence>
<feature type="binding site" evidence="14">
    <location>
        <position position="699"/>
    </location>
    <ligand>
        <name>Mn(2+)</name>
        <dbReference type="ChEBI" id="CHEBI:29035"/>
    </ligand>
</feature>
<dbReference type="GO" id="GO:0006094">
    <property type="term" value="P:gluconeogenesis"/>
    <property type="evidence" value="ECO:0007669"/>
    <property type="project" value="UniProtKB-KW"/>
</dbReference>
<dbReference type="Pfam" id="PF00682">
    <property type="entry name" value="HMGL-like"/>
    <property type="match status" value="1"/>
</dbReference>
<dbReference type="InterPro" id="IPR055268">
    <property type="entry name" value="PCB-like"/>
</dbReference>
<name>A0AAY4A7V8_9TELE</name>
<dbReference type="Proteomes" id="UP000694580">
    <property type="component" value="Chromosome 6"/>
</dbReference>
<dbReference type="InterPro" id="IPR000891">
    <property type="entry name" value="PYR_CT"/>
</dbReference>
<protein>
    <recommendedName>
        <fullName evidence="3 11">Pyruvate carboxylase</fullName>
        <ecNumber evidence="3 11">6.4.1.1</ecNumber>
    </recommendedName>
</protein>
<dbReference type="SUPFAM" id="SSF52440">
    <property type="entry name" value="PreATP-grasp domain"/>
    <property type="match status" value="1"/>
</dbReference>
<accession>A0AAY4A7V8</accession>
<dbReference type="SUPFAM" id="SSF51569">
    <property type="entry name" value="Aldolase"/>
    <property type="match status" value="1"/>
</dbReference>
<evidence type="ECO:0000259" key="17">
    <source>
        <dbReference type="PROSITE" id="PS50975"/>
    </source>
</evidence>
<dbReference type="Pfam" id="PF02785">
    <property type="entry name" value="Biotin_carb_C"/>
    <property type="match status" value="1"/>
</dbReference>
<dbReference type="Gene3D" id="3.10.600.10">
    <property type="entry name" value="pyruvate carboxylase f1077a mutant domain"/>
    <property type="match status" value="2"/>
</dbReference>
<dbReference type="Pfam" id="PF02786">
    <property type="entry name" value="CPSase_L_D2"/>
    <property type="match status" value="1"/>
</dbReference>
<keyword evidence="9 11" id="KW-0092">Biotin</keyword>
<dbReference type="CDD" id="cd07937">
    <property type="entry name" value="DRE_TIM_PC_TC_5S"/>
    <property type="match status" value="1"/>
</dbReference>
<comment type="pathway">
    <text evidence="2">Carbohydrate biosynthesis; gluconeogenesis.</text>
</comment>
<keyword evidence="6 14" id="KW-0479">Metal-binding</keyword>
<feature type="domain" description="Pyruvate carboxyltransferase" evidence="19">
    <location>
        <begin position="503"/>
        <end position="760"/>
    </location>
</feature>
<feature type="modified residue" description="N6-biotinyllysine" evidence="15">
    <location>
        <position position="1072"/>
    </location>
</feature>
<feature type="domain" description="Lipoyl-binding" evidence="16">
    <location>
        <begin position="1037"/>
        <end position="1106"/>
    </location>
</feature>
<feature type="domain" description="Biotin carboxylation" evidence="18">
    <location>
        <begin position="38"/>
        <end position="488"/>
    </location>
</feature>
<dbReference type="InterPro" id="IPR005930">
    <property type="entry name" value="Pyruv_COase"/>
</dbReference>
<comment type="function">
    <text evidence="11">Catalyzes a 2-step reaction, involving the ATP-dependent carboxylation of the covalently attached biotin in the first step and the transfer of the carboxyl group to pyruvate in the second.</text>
</comment>
<dbReference type="PROSITE" id="PS50975">
    <property type="entry name" value="ATP_GRASP"/>
    <property type="match status" value="1"/>
</dbReference>
<feature type="binding site" evidence="13">
    <location>
        <position position="836"/>
    </location>
    <ligand>
        <name>substrate</name>
    </ligand>
</feature>
<dbReference type="FunFam" id="2.40.50.100:FF:000003">
    <property type="entry name" value="Acetyl-CoA carboxylase biotin carboxyl carrier protein"/>
    <property type="match status" value="1"/>
</dbReference>
<evidence type="ECO:0000256" key="11">
    <source>
        <dbReference type="PIRNR" id="PIRNR001594"/>
    </source>
</evidence>
<dbReference type="CDD" id="cd06850">
    <property type="entry name" value="biotinyl_domain"/>
    <property type="match status" value="1"/>
</dbReference>
<dbReference type="PROSITE" id="PS50979">
    <property type="entry name" value="BC"/>
    <property type="match status" value="1"/>
</dbReference>
<dbReference type="Gene3D" id="3.30.470.20">
    <property type="entry name" value="ATP-grasp fold, B domain"/>
    <property type="match status" value="1"/>
</dbReference>
<dbReference type="InterPro" id="IPR005482">
    <property type="entry name" value="Biotin_COase_C"/>
</dbReference>
<evidence type="ECO:0000259" key="18">
    <source>
        <dbReference type="PROSITE" id="PS50979"/>
    </source>
</evidence>
<evidence type="ECO:0000313" key="20">
    <source>
        <dbReference type="Ensembl" id="ENSDCDP00010005243.1"/>
    </source>
</evidence>
<keyword evidence="10" id="KW-0511">Multifunctional enzyme</keyword>
<feature type="binding site" evidence="13">
    <location>
        <position position="273"/>
    </location>
    <ligand>
        <name>ATP</name>
        <dbReference type="ChEBI" id="CHEBI:30616"/>
    </ligand>
</feature>
<keyword evidence="4" id="KW-0312">Gluconeogenesis</keyword>
<evidence type="ECO:0000256" key="2">
    <source>
        <dbReference type="ARBA" id="ARBA00004742"/>
    </source>
</evidence>
<dbReference type="EC" id="6.4.1.1" evidence="3 11"/>
<evidence type="ECO:0000256" key="3">
    <source>
        <dbReference type="ARBA" id="ARBA00013057"/>
    </source>
</evidence>
<evidence type="ECO:0000256" key="14">
    <source>
        <dbReference type="PIRSR" id="PIRSR001594-3"/>
    </source>
</evidence>
<feature type="binding site" description="via carbamate group" evidence="14">
    <location>
        <position position="669"/>
    </location>
    <ligand>
        <name>Mn(2+)</name>
        <dbReference type="ChEBI" id="CHEBI:29035"/>
    </ligand>
</feature>
<dbReference type="FunFam" id="3.30.1490.20:FF:000018">
    <property type="entry name" value="Biotin carboxylase"/>
    <property type="match status" value="1"/>
</dbReference>
<dbReference type="InterPro" id="IPR011761">
    <property type="entry name" value="ATP-grasp"/>
</dbReference>
<feature type="domain" description="ATP-grasp" evidence="17">
    <location>
        <begin position="158"/>
        <end position="355"/>
    </location>
</feature>
<dbReference type="InterPro" id="IPR016185">
    <property type="entry name" value="PreATP-grasp_dom_sf"/>
</dbReference>
<feature type="binding site" evidence="13">
    <location>
        <position position="572"/>
    </location>
    <ligand>
        <name>substrate</name>
    </ligand>
</feature>
<dbReference type="InterPro" id="IPR011053">
    <property type="entry name" value="Single_hybrid_motif"/>
</dbReference>
<keyword evidence="7 11" id="KW-0547">Nucleotide-binding</keyword>
<evidence type="ECO:0000256" key="13">
    <source>
        <dbReference type="PIRSR" id="PIRSR001594-2"/>
    </source>
</evidence>
<dbReference type="PIRSF" id="PIRSF001594">
    <property type="entry name" value="Pyruv_carbox"/>
    <property type="match status" value="1"/>
</dbReference>